<dbReference type="Pfam" id="PF12838">
    <property type="entry name" value="Fer4_7"/>
    <property type="match status" value="3"/>
</dbReference>
<dbReference type="PROSITE" id="PS51379">
    <property type="entry name" value="4FE4S_FER_2"/>
    <property type="match status" value="8"/>
</dbReference>
<comment type="caution">
    <text evidence="3">The sequence shown here is derived from an EMBL/GenBank/DDBJ whole genome shotgun (WGS) entry which is preliminary data.</text>
</comment>
<dbReference type="InterPro" id="IPR017900">
    <property type="entry name" value="4Fe4S_Fe_S_CS"/>
</dbReference>
<sequence>MPMEIEKEMEVEGSIIKSIQRSQDSVKVLDYDYKKCNGCGICVDLCPVKALSLGPVIEIATGLDAPPVLIDLDKCVFCGMCAAFCPVDAYKMTANDRDYREMEEYPHLVSKAEPNEKCLPCALCEPVCPTEAITVVFYPTRDVFGPLREEERGEGKGKIEVDPEKCNLCGKCAKFCEAFLLTEREPTPTDLVPFEQLLVDEDLCDHCGLCVGICPEEAIKVEGTPLELEEEFRFLGEIEVDQEKCIGCGRCLLVCPYDAMEITKPFEGDINLVERQLPLCDPMGCHACFNVCPADCWYVGEDGKIKVEKDQCIFCGACANACHCLAIEVDRSGVTHTPIKDTPWAEEWKEAISSIVTKSRRRPDLSGIVLPPEIEKVPIPEIEAPERDPDLLSKINQALAGVEAVINKPKVRFVWERDEIGEASEKIAERIKKAKAKASAEAGGGDGR</sequence>
<dbReference type="Proteomes" id="UP000057043">
    <property type="component" value="Unassembled WGS sequence"/>
</dbReference>
<feature type="domain" description="4Fe-4S ferredoxin-type" evidence="1">
    <location>
        <begin position="157"/>
        <end position="186"/>
    </location>
</feature>
<evidence type="ECO:0000313" key="4">
    <source>
        <dbReference type="Proteomes" id="UP000053961"/>
    </source>
</evidence>
<feature type="domain" description="4Fe-4S ferredoxin-type" evidence="1">
    <location>
        <begin position="108"/>
        <end position="138"/>
    </location>
</feature>
<dbReference type="Proteomes" id="UP000053961">
    <property type="component" value="Unassembled WGS sequence"/>
</dbReference>
<feature type="domain" description="4Fe-4S ferredoxin-type" evidence="1">
    <location>
        <begin position="195"/>
        <end position="224"/>
    </location>
</feature>
<feature type="domain" description="4Fe-4S ferredoxin-type" evidence="1">
    <location>
        <begin position="27"/>
        <end position="56"/>
    </location>
</feature>
<proteinExistence type="predicted"/>
<dbReference type="AlphaFoldDB" id="A0A101ILK3"/>
<dbReference type="InterPro" id="IPR043256">
    <property type="entry name" value="MvhB-like"/>
</dbReference>
<gene>
    <name evidence="2" type="ORF">XD72_1871</name>
    <name evidence="3" type="ORF">XE07_0493</name>
</gene>
<feature type="domain" description="4Fe-4S ferredoxin-type" evidence="1">
    <location>
        <begin position="271"/>
        <end position="302"/>
    </location>
</feature>
<dbReference type="PROSITE" id="PS00198">
    <property type="entry name" value="4FE4S_FER_1"/>
    <property type="match status" value="3"/>
</dbReference>
<dbReference type="PATRIC" id="fig|301375.6.peg.416"/>
<evidence type="ECO:0000313" key="2">
    <source>
        <dbReference type="EMBL" id="KUK43763.1"/>
    </source>
</evidence>
<reference evidence="4 5" key="2">
    <citation type="journal article" date="2015" name="MBio">
        <title>Genome-Resolved Metagenomic Analysis Reveals Roles for Candidate Phyla and Other Microbial Community Members in Biogeochemical Transformations in Oil Reservoirs.</title>
        <authorList>
            <person name="Hu P."/>
            <person name="Tom L."/>
            <person name="Singh A."/>
            <person name="Thomas B.C."/>
            <person name="Baker B.J."/>
            <person name="Piceno Y.M."/>
            <person name="Andersen G.L."/>
            <person name="Banfield J.F."/>
        </authorList>
    </citation>
    <scope>NUCLEOTIDE SEQUENCE [LARGE SCALE GENOMIC DNA]</scope>
    <source>
        <strain evidence="2">57_489</strain>
    </source>
</reference>
<feature type="domain" description="4Fe-4S ferredoxin-type" evidence="1">
    <location>
        <begin position="66"/>
        <end position="95"/>
    </location>
</feature>
<name>A0A101ILK3_9EURY</name>
<evidence type="ECO:0000313" key="5">
    <source>
        <dbReference type="Proteomes" id="UP000057043"/>
    </source>
</evidence>
<dbReference type="PANTHER" id="PTHR43193:SF2">
    <property type="entry name" value="POLYFERREDOXIN PROTEIN FWDF"/>
    <property type="match status" value="1"/>
</dbReference>
<evidence type="ECO:0000259" key="1">
    <source>
        <dbReference type="PROSITE" id="PS51379"/>
    </source>
</evidence>
<feature type="domain" description="4Fe-4S ferredoxin-type" evidence="1">
    <location>
        <begin position="236"/>
        <end position="265"/>
    </location>
</feature>
<dbReference type="CDD" id="cd10549">
    <property type="entry name" value="MtMvhB_like"/>
    <property type="match status" value="2"/>
</dbReference>
<organism evidence="3 4">
    <name type="scientific">Methanothrix harundinacea</name>
    <dbReference type="NCBI Taxonomy" id="301375"/>
    <lineage>
        <taxon>Archaea</taxon>
        <taxon>Methanobacteriati</taxon>
        <taxon>Methanobacteriota</taxon>
        <taxon>Stenosarchaea group</taxon>
        <taxon>Methanomicrobia</taxon>
        <taxon>Methanotrichales</taxon>
        <taxon>Methanotrichaceae</taxon>
        <taxon>Methanothrix</taxon>
    </lineage>
</organism>
<protein>
    <submittedName>
        <fullName evidence="3">Formylmethanofuran dehydrogenase, subunit F</fullName>
    </submittedName>
</protein>
<dbReference type="EMBL" id="LGFT01000049">
    <property type="protein sequence ID" value="KUK43763.1"/>
    <property type="molecule type" value="Genomic_DNA"/>
</dbReference>
<dbReference type="GO" id="GO:0016491">
    <property type="term" value="F:oxidoreductase activity"/>
    <property type="evidence" value="ECO:0007669"/>
    <property type="project" value="UniProtKB-ARBA"/>
</dbReference>
<dbReference type="Gene3D" id="3.30.70.3270">
    <property type="match status" value="1"/>
</dbReference>
<feature type="domain" description="4Fe-4S ferredoxin-type" evidence="1">
    <location>
        <begin position="303"/>
        <end position="332"/>
    </location>
</feature>
<dbReference type="PANTHER" id="PTHR43193">
    <property type="match status" value="1"/>
</dbReference>
<dbReference type="InterPro" id="IPR052977">
    <property type="entry name" value="Polyferredoxin-like_ET"/>
</dbReference>
<dbReference type="Gene3D" id="3.30.70.20">
    <property type="match status" value="4"/>
</dbReference>
<dbReference type="SUPFAM" id="SSF54862">
    <property type="entry name" value="4Fe-4S ferredoxins"/>
    <property type="match status" value="2"/>
</dbReference>
<evidence type="ECO:0000313" key="3">
    <source>
        <dbReference type="EMBL" id="KUK97338.1"/>
    </source>
</evidence>
<dbReference type="InterPro" id="IPR017896">
    <property type="entry name" value="4Fe4S_Fe-S-bd"/>
</dbReference>
<dbReference type="PIRSF" id="PIRSF005658">
    <property type="entry name" value="FwdF"/>
    <property type="match status" value="1"/>
</dbReference>
<reference evidence="3" key="1">
    <citation type="journal article" date="2015" name="MBio">
        <title>Genome-resolved metagenomic analysis reveals roles for candidate phyla and other microbial community members in biogeochemical transformations in oil reservoirs.</title>
        <authorList>
            <person name="Hu P."/>
            <person name="Tom L."/>
            <person name="Singh A."/>
            <person name="Thomas B.C."/>
            <person name="Baker B.J."/>
            <person name="Piceno Y.M."/>
            <person name="Andersen G.L."/>
            <person name="Banfield J.F."/>
        </authorList>
    </citation>
    <scope>NUCLEOTIDE SEQUENCE [LARGE SCALE GENOMIC DNA]</scope>
    <source>
        <strain evidence="3">56_747</strain>
    </source>
</reference>
<dbReference type="EMBL" id="LGHB01000003">
    <property type="protein sequence ID" value="KUK97338.1"/>
    <property type="molecule type" value="Genomic_DNA"/>
</dbReference>
<accession>A0A101ILK3</accession>